<feature type="transmembrane region" description="Helical" evidence="1">
    <location>
        <begin position="89"/>
        <end position="111"/>
    </location>
</feature>
<organism evidence="2 3">
    <name type="scientific">Cecembia rubra</name>
    <dbReference type="NCBI Taxonomy" id="1485585"/>
    <lineage>
        <taxon>Bacteria</taxon>
        <taxon>Pseudomonadati</taxon>
        <taxon>Bacteroidota</taxon>
        <taxon>Cytophagia</taxon>
        <taxon>Cytophagales</taxon>
        <taxon>Cyclobacteriaceae</taxon>
        <taxon>Cecembia</taxon>
    </lineage>
</organism>
<evidence type="ECO:0000313" key="2">
    <source>
        <dbReference type="EMBL" id="PSL03830.1"/>
    </source>
</evidence>
<feature type="transmembrane region" description="Helical" evidence="1">
    <location>
        <begin position="56"/>
        <end position="77"/>
    </location>
</feature>
<keyword evidence="1" id="KW-0812">Transmembrane</keyword>
<name>A0A2P8E2X6_9BACT</name>
<keyword evidence="1" id="KW-1133">Transmembrane helix</keyword>
<feature type="transmembrane region" description="Helical" evidence="1">
    <location>
        <begin position="155"/>
        <end position="176"/>
    </location>
</feature>
<sequence>MIFVPEKTIQTFYFGRLNCKQIRFQNHAMIKKFFQIQIKAFDMLDERWESGPISKIISNIVVAFFLAGLLLGVLAYLDIYQVSVGYSAFFAIELAFNVLLIFEVLGLIFLIPKSVADAVGKQFEIISLVLLRDAFKEFGHYLGEVNWGVEFLLELLPIISDAFGAILIFLITGLFYRAQKHVRITGSYEEQQKFIGIKKLISIYLTISFIGLGVYDLVSAYQNHQFIYSIKLFYTLLIFTDVFILLFSLRYTTKYYNLFRYSSFALATIFLRLTLSAPAYFNVMLAVIAGLMVLGVTYIYNKLLNKQET</sequence>
<reference evidence="2 3" key="1">
    <citation type="submission" date="2018-03" db="EMBL/GenBank/DDBJ databases">
        <title>Genomic Encyclopedia of Archaeal and Bacterial Type Strains, Phase II (KMG-II): from individual species to whole genera.</title>
        <authorList>
            <person name="Goeker M."/>
        </authorList>
    </citation>
    <scope>NUCLEOTIDE SEQUENCE [LARGE SCALE GENOMIC DNA]</scope>
    <source>
        <strain evidence="2 3">DSM 28057</strain>
    </source>
</reference>
<keyword evidence="3" id="KW-1185">Reference proteome</keyword>
<protein>
    <submittedName>
        <fullName evidence="2">Uncharacterized protein</fullName>
    </submittedName>
</protein>
<comment type="caution">
    <text evidence="2">The sequence shown here is derived from an EMBL/GenBank/DDBJ whole genome shotgun (WGS) entry which is preliminary data.</text>
</comment>
<gene>
    <name evidence="2" type="ORF">CLV48_10670</name>
</gene>
<evidence type="ECO:0000256" key="1">
    <source>
        <dbReference type="SAM" id="Phobius"/>
    </source>
</evidence>
<dbReference type="AlphaFoldDB" id="A0A2P8E2X6"/>
<feature type="transmembrane region" description="Helical" evidence="1">
    <location>
        <begin position="197"/>
        <end position="215"/>
    </location>
</feature>
<feature type="transmembrane region" description="Helical" evidence="1">
    <location>
        <begin position="258"/>
        <end position="275"/>
    </location>
</feature>
<feature type="transmembrane region" description="Helical" evidence="1">
    <location>
        <begin position="281"/>
        <end position="300"/>
    </location>
</feature>
<feature type="transmembrane region" description="Helical" evidence="1">
    <location>
        <begin position="227"/>
        <end position="246"/>
    </location>
</feature>
<keyword evidence="1" id="KW-0472">Membrane</keyword>
<accession>A0A2P8E2X6</accession>
<proteinExistence type="predicted"/>
<evidence type="ECO:0000313" key="3">
    <source>
        <dbReference type="Proteomes" id="UP000240708"/>
    </source>
</evidence>
<dbReference type="Proteomes" id="UP000240708">
    <property type="component" value="Unassembled WGS sequence"/>
</dbReference>
<dbReference type="EMBL" id="PYGF01000006">
    <property type="protein sequence ID" value="PSL03830.1"/>
    <property type="molecule type" value="Genomic_DNA"/>
</dbReference>